<dbReference type="Proteomes" id="UP001500221">
    <property type="component" value="Unassembled WGS sequence"/>
</dbReference>
<dbReference type="RefSeq" id="WP_345455429.1">
    <property type="nucleotide sequence ID" value="NZ_BAABKG010000001.1"/>
</dbReference>
<evidence type="ECO:0000313" key="3">
    <source>
        <dbReference type="Proteomes" id="UP001500221"/>
    </source>
</evidence>
<comment type="caution">
    <text evidence="2">The sequence shown here is derived from an EMBL/GenBank/DDBJ whole genome shotgun (WGS) entry which is preliminary data.</text>
</comment>
<dbReference type="InterPro" id="IPR043128">
    <property type="entry name" value="Rev_trsase/Diguanyl_cyclase"/>
</dbReference>
<keyword evidence="3" id="KW-1185">Reference proteome</keyword>
<accession>A0ABP9PC04</accession>
<dbReference type="PROSITE" id="PS50883">
    <property type="entry name" value="EAL"/>
    <property type="match status" value="1"/>
</dbReference>
<dbReference type="Gene3D" id="3.20.20.450">
    <property type="entry name" value="EAL domain"/>
    <property type="match status" value="1"/>
</dbReference>
<dbReference type="InterPro" id="IPR050706">
    <property type="entry name" value="Cyclic-di-GMP_PDE-like"/>
</dbReference>
<sequence length="455" mass="48324">MPANATPHASTSATLALGLDEHGATLPATSSLVSAIAELRAGAGERHHALVLIAASVSNAAEIADVHGAHALEVVTAEVARRTLQHGRSRARLLRASPLGGFLAAVVVERDLARARVEELLGDVRRLVPVADDQVWPVVTIGAAECAADDEIWAVIRDVRSAVTAAGREAPGATRWCAASADATASTVPDELQLVRDLALALTDDPDQLLLHYQPVTDLRSGRIVGAEALLRWRHPERGPVSPMVTVEAAERTGLIVPLGRLVLDRALKQATVWMRTIGREFRMHVNVSPLELRDPRYVDRVAAALVESGVPPENLLLEITETALLTDDETRDTLLALRDLGVGLGIDDFGTGYSSIAHLQRLPVDTVKIDRSLICGVAGDSSDFMLTRAVLGLVQTLGVMIVAEGIEHAVEAAHLRSMGCIYGQGYHLGRPVPAEAFLPSEGKGTGRWASASPA</sequence>
<reference evidence="3" key="1">
    <citation type="journal article" date="2019" name="Int. J. Syst. Evol. Microbiol.">
        <title>The Global Catalogue of Microorganisms (GCM) 10K type strain sequencing project: providing services to taxonomists for standard genome sequencing and annotation.</title>
        <authorList>
            <consortium name="The Broad Institute Genomics Platform"/>
            <consortium name="The Broad Institute Genome Sequencing Center for Infectious Disease"/>
            <person name="Wu L."/>
            <person name="Ma J."/>
        </authorList>
    </citation>
    <scope>NUCLEOTIDE SEQUENCE [LARGE SCALE GENOMIC DNA]</scope>
    <source>
        <strain evidence="3">JCM 18459</strain>
    </source>
</reference>
<evidence type="ECO:0000313" key="2">
    <source>
        <dbReference type="EMBL" id="GAA5144204.1"/>
    </source>
</evidence>
<proteinExistence type="predicted"/>
<name>A0ABP9PC04_9ACTN</name>
<dbReference type="EMBL" id="BAABKG010000001">
    <property type="protein sequence ID" value="GAA5144204.1"/>
    <property type="molecule type" value="Genomic_DNA"/>
</dbReference>
<gene>
    <name evidence="2" type="ORF">GCM10023340_11520</name>
</gene>
<dbReference type="SUPFAM" id="SSF141868">
    <property type="entry name" value="EAL domain-like"/>
    <property type="match status" value="1"/>
</dbReference>
<protein>
    <recommendedName>
        <fullName evidence="1">EAL domain-containing protein</fullName>
    </recommendedName>
</protein>
<dbReference type="PANTHER" id="PTHR33121">
    <property type="entry name" value="CYCLIC DI-GMP PHOSPHODIESTERASE PDEF"/>
    <property type="match status" value="1"/>
</dbReference>
<dbReference type="Pfam" id="PF00563">
    <property type="entry name" value="EAL"/>
    <property type="match status" value="1"/>
</dbReference>
<dbReference type="Gene3D" id="3.30.70.270">
    <property type="match status" value="1"/>
</dbReference>
<dbReference type="CDD" id="cd01948">
    <property type="entry name" value="EAL"/>
    <property type="match status" value="1"/>
</dbReference>
<dbReference type="InterPro" id="IPR035919">
    <property type="entry name" value="EAL_sf"/>
</dbReference>
<dbReference type="SMART" id="SM00052">
    <property type="entry name" value="EAL"/>
    <property type="match status" value="1"/>
</dbReference>
<dbReference type="PANTHER" id="PTHR33121:SF79">
    <property type="entry name" value="CYCLIC DI-GMP PHOSPHODIESTERASE PDED-RELATED"/>
    <property type="match status" value="1"/>
</dbReference>
<dbReference type="InterPro" id="IPR001633">
    <property type="entry name" value="EAL_dom"/>
</dbReference>
<feature type="domain" description="EAL" evidence="1">
    <location>
        <begin position="191"/>
        <end position="446"/>
    </location>
</feature>
<evidence type="ECO:0000259" key="1">
    <source>
        <dbReference type="PROSITE" id="PS50883"/>
    </source>
</evidence>
<organism evidence="2 3">
    <name type="scientific">Nocardioides marinquilinus</name>
    <dbReference type="NCBI Taxonomy" id="1210400"/>
    <lineage>
        <taxon>Bacteria</taxon>
        <taxon>Bacillati</taxon>
        <taxon>Actinomycetota</taxon>
        <taxon>Actinomycetes</taxon>
        <taxon>Propionibacteriales</taxon>
        <taxon>Nocardioidaceae</taxon>
        <taxon>Nocardioides</taxon>
    </lineage>
</organism>